<proteinExistence type="predicted"/>
<dbReference type="GO" id="GO:0005975">
    <property type="term" value="P:carbohydrate metabolic process"/>
    <property type="evidence" value="ECO:0007669"/>
    <property type="project" value="UniProtKB-ARBA"/>
</dbReference>
<accession>A0A420XKG4</accession>
<dbReference type="InterPro" id="IPR032812">
    <property type="entry name" value="SbsA_Ig"/>
</dbReference>
<evidence type="ECO:0000259" key="2">
    <source>
        <dbReference type="Pfam" id="PF13205"/>
    </source>
</evidence>
<evidence type="ECO:0000256" key="1">
    <source>
        <dbReference type="ARBA" id="ARBA00022729"/>
    </source>
</evidence>
<dbReference type="Gene3D" id="2.60.40.10">
    <property type="entry name" value="Immunoglobulins"/>
    <property type="match status" value="1"/>
</dbReference>
<feature type="domain" description="SbsA Ig-like" evidence="2">
    <location>
        <begin position="481"/>
        <end position="587"/>
    </location>
</feature>
<dbReference type="InParanoid" id="A0A420XKG4"/>
<keyword evidence="1" id="KW-0732">Signal</keyword>
<comment type="caution">
    <text evidence="3">The sequence shown here is derived from an EMBL/GenBank/DDBJ whole genome shotgun (WGS) entry which is preliminary data.</text>
</comment>
<organism evidence="3 4">
    <name type="scientific">Motilibacter peucedani</name>
    <dbReference type="NCBI Taxonomy" id="598650"/>
    <lineage>
        <taxon>Bacteria</taxon>
        <taxon>Bacillati</taxon>
        <taxon>Actinomycetota</taxon>
        <taxon>Actinomycetes</taxon>
        <taxon>Motilibacterales</taxon>
        <taxon>Motilibacteraceae</taxon>
        <taxon>Motilibacter</taxon>
    </lineage>
</organism>
<protein>
    <submittedName>
        <fullName evidence="3">Ig-like domain-containing protein</fullName>
    </submittedName>
</protein>
<dbReference type="InterPro" id="IPR013783">
    <property type="entry name" value="Ig-like_fold"/>
</dbReference>
<dbReference type="PANTHER" id="PTHR19328">
    <property type="entry name" value="HEDGEHOG-INTERACTING PROTEIN"/>
    <property type="match status" value="1"/>
</dbReference>
<evidence type="ECO:0000313" key="4">
    <source>
        <dbReference type="Proteomes" id="UP000281955"/>
    </source>
</evidence>
<sequence>MSTVHPIVTRTLHRAGHNRRVHRRLAALLAVLLAFLLAATLPVPPASAGAAALPLETSRSTVDLLAPRGGSAAATFSITTPDELPATVSLSSSQPWLSVPATAASSAAVVARASAASLRGGLFTGVVTASAPGYAVVRLTVHLSVPGGLVTAIDFAPAASPVQAAYYADSGAGFGVRTGAKEGPGLSYGWVAPGTSTPLSLVGSAYDRGRPGVDDRDDSVVVAQGGSWELAVPDDRYTVVVGVGDAPVDGAYASSSVGVEGVPAVTGFTGTAAQEYAQGTAVVDVHDGRLTLTTSGTGATVDWVTVTTAPTSLKVDFATGATVPPPGYLRDTGQAYGARGSGYQGIGLVYGWVAQGSAAPLDMTKQTRLRSPAPGGDVRLAGLLQMQPAGGPAGTWQVAVPDGTYAVTVAVGDATYLDSSHTVNVEGRSVVNAFRPTAASPFTTATAAVEVTDGALTVDALGGTNTKIDYIDVASTTAAAHPTVRSVRPAPGATGVRRDTSVALELVLPGLGGVDERTLSADTVQLLRTADGVPVATLANTSGGGDVVVAQPLAPLEARTAYTVLVTAGVRDVGGATLVPFTSSFTTGDDGGPAGGGVGFTQVPQPTATGKPFTSVTFGKDGRLYAATLDGEIDRFPVAADGTLGTPTVITTVPDHNGGPRTVIGLAFDPASTASAPVLWVTHNADVLTDAPDWTGTVSRLSGPDLGTYEDVVVHLPRSIRDHETNSIVVGPDGALYFPQGAMSSGGAPDRVWGMRAEHLMTAAVLRLDPARLGALPLDARTEGEGAYDPYAPGAPLTIWATGVRNAFDLVWADNGHLYAPTNGSATGGYTPAEPSTADASCARRPDVGRLGAYVPRGTPAIKDMGVAEDDWLLDVVPGGYYGHPNPTRCEYVFNGGNPTAATDPAEAPGYPVGVHPDRNYRGAARDLGAHYSPDGALQYHGSAFGGALDGTLLVTRYSSGKDVAAYGLAPGGAVTAQLPPVVGLSGLADPLDLAEDVRNGDLYVTELAAGRITLLRPGLQTGGVPVASVTPTELAQNTVVGRTSTRVVTVTNTGSGPLHLTSLALTGTDAGRFVLDAPPVLPAELAPGSSLALRVTLRAEAPGTSAATLTLTTDDPARGGVAVPLRGLAALGTAEGSEASLQRVLVALGLGTRTGDPDWSTPALPADVRGDEVVAPAFVRSGTGPVVLSVLAVFTGGGGPVLDAGWYAGGARRHLTAVYDKGPSSYQTLSPAAAPVRFDPGSGPFGIWTRWAGASGPLAFQADAANPSGSAPRHHQVKVFAVRTAAGAVVPGSYLLAFEQGCCDWNDTVYRIDGVAPAAA</sequence>
<name>A0A420XKG4_9ACTN</name>
<dbReference type="InterPro" id="IPR011042">
    <property type="entry name" value="6-blade_b-propeller_TolB-like"/>
</dbReference>
<dbReference type="Pfam" id="PF13205">
    <property type="entry name" value="Big_5"/>
    <property type="match status" value="1"/>
</dbReference>
<dbReference type="Gene3D" id="2.120.10.30">
    <property type="entry name" value="TolB, C-terminal domain"/>
    <property type="match status" value="1"/>
</dbReference>
<keyword evidence="4" id="KW-1185">Reference proteome</keyword>
<dbReference type="SUPFAM" id="SSF63829">
    <property type="entry name" value="Calcium-dependent phosphotriesterase"/>
    <property type="match status" value="1"/>
</dbReference>
<gene>
    <name evidence="3" type="ORF">CLV35_3766</name>
</gene>
<dbReference type="Proteomes" id="UP000281955">
    <property type="component" value="Unassembled WGS sequence"/>
</dbReference>
<dbReference type="PANTHER" id="PTHR19328:SF75">
    <property type="entry name" value="ALDOSE SUGAR DEHYDROGENASE YLII"/>
    <property type="match status" value="1"/>
</dbReference>
<dbReference type="SUPFAM" id="SSF49785">
    <property type="entry name" value="Galactose-binding domain-like"/>
    <property type="match status" value="2"/>
</dbReference>
<dbReference type="NCBIfam" id="NF012200">
    <property type="entry name" value="choice_anch_D"/>
    <property type="match status" value="1"/>
</dbReference>
<reference evidence="3 4" key="1">
    <citation type="submission" date="2018-10" db="EMBL/GenBank/DDBJ databases">
        <title>Genomic Encyclopedia of Archaeal and Bacterial Type Strains, Phase II (KMG-II): from individual species to whole genera.</title>
        <authorList>
            <person name="Goeker M."/>
        </authorList>
    </citation>
    <scope>NUCLEOTIDE SEQUENCE [LARGE SCALE GENOMIC DNA]</scope>
    <source>
        <strain evidence="3 4">RP-AC37</strain>
    </source>
</reference>
<dbReference type="Gene3D" id="2.60.120.430">
    <property type="entry name" value="Galactose-binding lectin"/>
    <property type="match status" value="2"/>
</dbReference>
<evidence type="ECO:0000313" key="3">
    <source>
        <dbReference type="EMBL" id="RKS68634.1"/>
    </source>
</evidence>
<dbReference type="InterPro" id="IPR008979">
    <property type="entry name" value="Galactose-bd-like_sf"/>
</dbReference>
<dbReference type="EMBL" id="RBWV01000016">
    <property type="protein sequence ID" value="RKS68634.1"/>
    <property type="molecule type" value="Genomic_DNA"/>
</dbReference>